<protein>
    <submittedName>
        <fullName evidence="2">3-isopropylmalate dehydratase small subunit</fullName>
    </submittedName>
</protein>
<evidence type="ECO:0000313" key="3">
    <source>
        <dbReference type="Proteomes" id="UP000034054"/>
    </source>
</evidence>
<dbReference type="InterPro" id="IPR050075">
    <property type="entry name" value="LeuD"/>
</dbReference>
<dbReference type="PANTHER" id="PTHR43345:SF2">
    <property type="entry name" value="3-ISOPROPYLMALATE DEHYDRATASE SMALL SUBUNIT 1"/>
    <property type="match status" value="1"/>
</dbReference>
<sequence>MEPVLSGRAWCFEGILDVDWEICPRQHMRVQREPNMSYEDQLKYLGQYCLTQVDPEFPKKVRSGDFVVGTAGMGYGHDHDHACMALKGAGVSAVICEGTNTNFKRNCIHHGLPVVEVGGIMNEVKTGDELQVDLAAGTVTNLRTGKVLRFVPYPDFILDMLASGGLYAHLIKEIEAGKY</sequence>
<evidence type="ECO:0000256" key="1">
    <source>
        <dbReference type="ARBA" id="ARBA00023239"/>
    </source>
</evidence>
<dbReference type="SUPFAM" id="SSF52016">
    <property type="entry name" value="LeuD/IlvD-like"/>
    <property type="match status" value="1"/>
</dbReference>
<dbReference type="PANTHER" id="PTHR43345">
    <property type="entry name" value="3-ISOPROPYLMALATE DEHYDRATASE SMALL SUBUNIT 2-RELATED-RELATED"/>
    <property type="match status" value="1"/>
</dbReference>
<comment type="caution">
    <text evidence="2">The sequence shown here is derived from an EMBL/GenBank/DDBJ whole genome shotgun (WGS) entry which is preliminary data.</text>
</comment>
<proteinExistence type="predicted"/>
<dbReference type="Gene3D" id="3.20.19.10">
    <property type="entry name" value="Aconitase, domain 4"/>
    <property type="match status" value="1"/>
</dbReference>
<accession>A0A0G1ZVY2</accession>
<dbReference type="GO" id="GO:0016829">
    <property type="term" value="F:lyase activity"/>
    <property type="evidence" value="ECO:0007669"/>
    <property type="project" value="UniProtKB-KW"/>
</dbReference>
<name>A0A0G1ZVY2_9BACT</name>
<keyword evidence="1" id="KW-0456">Lyase</keyword>
<evidence type="ECO:0000313" key="2">
    <source>
        <dbReference type="EMBL" id="KKW32527.1"/>
    </source>
</evidence>
<dbReference type="EMBL" id="LCRH01000025">
    <property type="protein sequence ID" value="KKW32527.1"/>
    <property type="molecule type" value="Genomic_DNA"/>
</dbReference>
<dbReference type="InterPro" id="IPR015928">
    <property type="entry name" value="Aconitase/3IPM_dehydase_swvl"/>
</dbReference>
<gene>
    <name evidence="2" type="ORF">UY76_C0025G0001</name>
</gene>
<organism evidence="2 3">
    <name type="scientific">Candidatus Uhrbacteria bacterium GW2011_GWA2_52_8d</name>
    <dbReference type="NCBI Taxonomy" id="1618979"/>
    <lineage>
        <taxon>Bacteria</taxon>
        <taxon>Candidatus Uhriibacteriota</taxon>
    </lineage>
</organism>
<reference evidence="2 3" key="1">
    <citation type="journal article" date="2015" name="Nature">
        <title>rRNA introns, odd ribosomes, and small enigmatic genomes across a large radiation of phyla.</title>
        <authorList>
            <person name="Brown C.T."/>
            <person name="Hug L.A."/>
            <person name="Thomas B.C."/>
            <person name="Sharon I."/>
            <person name="Castelle C.J."/>
            <person name="Singh A."/>
            <person name="Wilkins M.J."/>
            <person name="Williams K.H."/>
            <person name="Banfield J.F."/>
        </authorList>
    </citation>
    <scope>NUCLEOTIDE SEQUENCE [LARGE SCALE GENOMIC DNA]</scope>
</reference>
<dbReference type="AlphaFoldDB" id="A0A0G1ZVY2"/>
<dbReference type="Proteomes" id="UP000034054">
    <property type="component" value="Unassembled WGS sequence"/>
</dbReference>